<reference evidence="1" key="2">
    <citation type="journal article" date="2015" name="Data Brief">
        <title>Shoot transcriptome of the giant reed, Arundo donax.</title>
        <authorList>
            <person name="Barrero R.A."/>
            <person name="Guerrero F.D."/>
            <person name="Moolhuijzen P."/>
            <person name="Goolsby J.A."/>
            <person name="Tidwell J."/>
            <person name="Bellgard S.E."/>
            <person name="Bellgard M.I."/>
        </authorList>
    </citation>
    <scope>NUCLEOTIDE SEQUENCE</scope>
    <source>
        <tissue evidence="1">Shoot tissue taken approximately 20 cm above the soil surface</tissue>
    </source>
</reference>
<proteinExistence type="predicted"/>
<dbReference type="EMBL" id="GBRH01269215">
    <property type="protein sequence ID" value="JAD28680.1"/>
    <property type="molecule type" value="Transcribed_RNA"/>
</dbReference>
<organism evidence="1">
    <name type="scientific">Arundo donax</name>
    <name type="common">Giant reed</name>
    <name type="synonym">Donax arundinaceus</name>
    <dbReference type="NCBI Taxonomy" id="35708"/>
    <lineage>
        <taxon>Eukaryota</taxon>
        <taxon>Viridiplantae</taxon>
        <taxon>Streptophyta</taxon>
        <taxon>Embryophyta</taxon>
        <taxon>Tracheophyta</taxon>
        <taxon>Spermatophyta</taxon>
        <taxon>Magnoliopsida</taxon>
        <taxon>Liliopsida</taxon>
        <taxon>Poales</taxon>
        <taxon>Poaceae</taxon>
        <taxon>PACMAD clade</taxon>
        <taxon>Arundinoideae</taxon>
        <taxon>Arundineae</taxon>
        <taxon>Arundo</taxon>
    </lineage>
</organism>
<dbReference type="AlphaFoldDB" id="A0A0A8YW27"/>
<evidence type="ECO:0000313" key="1">
    <source>
        <dbReference type="EMBL" id="JAD28680.1"/>
    </source>
</evidence>
<name>A0A0A8YW27_ARUDO</name>
<accession>A0A0A8YW27</accession>
<sequence length="40" mass="5032">MKHRWERKPRGNGKESPRTRRIDKTISWIQFSLCWWPCYP</sequence>
<protein>
    <submittedName>
        <fullName evidence="1">Uncharacterized protein</fullName>
    </submittedName>
</protein>
<reference evidence="1" key="1">
    <citation type="submission" date="2014-09" db="EMBL/GenBank/DDBJ databases">
        <authorList>
            <person name="Magalhaes I.L.F."/>
            <person name="Oliveira U."/>
            <person name="Santos F.R."/>
            <person name="Vidigal T.H.D.A."/>
            <person name="Brescovit A.D."/>
            <person name="Santos A.J."/>
        </authorList>
    </citation>
    <scope>NUCLEOTIDE SEQUENCE</scope>
    <source>
        <tissue evidence="1">Shoot tissue taken approximately 20 cm above the soil surface</tissue>
    </source>
</reference>